<organism evidence="4 5">
    <name type="scientific">Morus notabilis</name>
    <dbReference type="NCBI Taxonomy" id="981085"/>
    <lineage>
        <taxon>Eukaryota</taxon>
        <taxon>Viridiplantae</taxon>
        <taxon>Streptophyta</taxon>
        <taxon>Embryophyta</taxon>
        <taxon>Tracheophyta</taxon>
        <taxon>Spermatophyta</taxon>
        <taxon>Magnoliopsida</taxon>
        <taxon>eudicotyledons</taxon>
        <taxon>Gunneridae</taxon>
        <taxon>Pentapetalae</taxon>
        <taxon>rosids</taxon>
        <taxon>fabids</taxon>
        <taxon>Rosales</taxon>
        <taxon>Moraceae</taxon>
        <taxon>Moreae</taxon>
        <taxon>Morus</taxon>
    </lineage>
</organism>
<dbReference type="STRING" id="981085.W9RPA2"/>
<keyword evidence="1" id="KW-0805">Transcription regulation</keyword>
<gene>
    <name evidence="4" type="ORF">L484_015852</name>
</gene>
<evidence type="ECO:0000256" key="2">
    <source>
        <dbReference type="ARBA" id="ARBA00023163"/>
    </source>
</evidence>
<dbReference type="Pfam" id="PF26576">
    <property type="entry name" value="IBH1_N"/>
    <property type="match status" value="1"/>
</dbReference>
<accession>W9RPA2</accession>
<dbReference type="PANTHER" id="PTHR33124">
    <property type="entry name" value="TRANSCRIPTION FACTOR IBH1-LIKE 1"/>
    <property type="match status" value="1"/>
</dbReference>
<dbReference type="GO" id="GO:0006355">
    <property type="term" value="P:regulation of DNA-templated transcription"/>
    <property type="evidence" value="ECO:0007669"/>
    <property type="project" value="InterPro"/>
</dbReference>
<reference evidence="5" key="1">
    <citation type="submission" date="2013-01" db="EMBL/GenBank/DDBJ databases">
        <title>Draft Genome Sequence of a Mulberry Tree, Morus notabilis C.K. Schneid.</title>
        <authorList>
            <person name="He N."/>
            <person name="Zhao S."/>
        </authorList>
    </citation>
    <scope>NUCLEOTIDE SEQUENCE</scope>
</reference>
<keyword evidence="2" id="KW-0804">Transcription</keyword>
<dbReference type="Proteomes" id="UP000030645">
    <property type="component" value="Unassembled WGS sequence"/>
</dbReference>
<dbReference type="OrthoDB" id="786845at2759"/>
<dbReference type="PANTHER" id="PTHR33124:SF40">
    <property type="entry name" value="TRANSCRIPTION FACTOR IBH1"/>
    <property type="match status" value="1"/>
</dbReference>
<feature type="domain" description="IBH1-like N-terminal" evidence="3">
    <location>
        <begin position="13"/>
        <end position="84"/>
    </location>
</feature>
<evidence type="ECO:0000259" key="3">
    <source>
        <dbReference type="Pfam" id="PF26576"/>
    </source>
</evidence>
<evidence type="ECO:0000313" key="4">
    <source>
        <dbReference type="EMBL" id="EXB84519.1"/>
    </source>
</evidence>
<name>W9RPA2_9ROSA</name>
<sequence>MNPQRLSLSFSSTSYKYRFVQGFIRALKRINRQKLATSLLSRSSPTEIYKRYLKVKSAADASMASAVGLRRAWSRALLQRIRDQERINFGNKYYKYCPAGTRIRGKSTTFTMIRNIKRSSDDRNCKDQESINNGALGWKANELRKLVPGGEAMDMCNLLDETAHYIKCLATQVKLMKRIADFASA</sequence>
<protein>
    <recommendedName>
        <fullName evidence="3">IBH1-like N-terminal domain-containing protein</fullName>
    </recommendedName>
</protein>
<dbReference type="InterPro" id="IPR044660">
    <property type="entry name" value="IBH1-like"/>
</dbReference>
<evidence type="ECO:0000313" key="5">
    <source>
        <dbReference type="Proteomes" id="UP000030645"/>
    </source>
</evidence>
<proteinExistence type="predicted"/>
<dbReference type="KEGG" id="mnt:21398931"/>
<dbReference type="InterPro" id="IPR059002">
    <property type="entry name" value="IBH1_N"/>
</dbReference>
<dbReference type="eggNOG" id="ENOG502S9NU">
    <property type="taxonomic scope" value="Eukaryota"/>
</dbReference>
<keyword evidence="5" id="KW-1185">Reference proteome</keyword>
<dbReference type="EMBL" id="KE344892">
    <property type="protein sequence ID" value="EXB84519.1"/>
    <property type="molecule type" value="Genomic_DNA"/>
</dbReference>
<dbReference type="AlphaFoldDB" id="W9RPA2"/>
<evidence type="ECO:0000256" key="1">
    <source>
        <dbReference type="ARBA" id="ARBA00023015"/>
    </source>
</evidence>